<dbReference type="KEGG" id="shv:AAT16_02025"/>
<evidence type="ECO:0000313" key="4">
    <source>
        <dbReference type="Proteomes" id="UP000034029"/>
    </source>
</evidence>
<name>A0A0F7HJ49_9STAP</name>
<dbReference type="AlphaFoldDB" id="A0A0F7HJ49"/>
<keyword evidence="1" id="KW-0812">Transmembrane</keyword>
<reference evidence="3 5" key="3">
    <citation type="submission" date="2016-10" db="EMBL/GenBank/DDBJ databases">
        <authorList>
            <person name="Varghese N."/>
            <person name="Submissions S."/>
        </authorList>
    </citation>
    <scope>NUCLEOTIDE SEQUENCE [LARGE SCALE GENOMIC DNA]</scope>
    <source>
        <strain evidence="3 5">CGMCC 1.6501</strain>
    </source>
</reference>
<dbReference type="Proteomes" id="UP000183090">
    <property type="component" value="Unassembled WGS sequence"/>
</dbReference>
<keyword evidence="1" id="KW-1133">Transmembrane helix</keyword>
<feature type="transmembrane region" description="Helical" evidence="1">
    <location>
        <begin position="84"/>
        <end position="102"/>
    </location>
</feature>
<evidence type="ECO:0000313" key="3">
    <source>
        <dbReference type="EMBL" id="SFK85500.1"/>
    </source>
</evidence>
<sequence>MENSALEWDQGVARASAPHAIIMVAFILAFSIWFGFAWGTAGWVLFAVAMIGAVYILVGSLKNRQLSKSIGNDKTSEVSRIERSIGFLVGVTYATILIVVILLFVLEVAIFIVPFITLVMGIHFLLQAPIMNRRFDYYIAPLPLISSCIAAYFAFQPDASVYMVFAIAGIGGAAAALIYGFYVIDIYKKSVEAKRAAS</sequence>
<accession>A0A0F7HJ49</accession>
<feature type="transmembrane region" description="Helical" evidence="1">
    <location>
        <begin position="20"/>
        <end position="38"/>
    </location>
</feature>
<feature type="transmembrane region" description="Helical" evidence="1">
    <location>
        <begin position="138"/>
        <end position="155"/>
    </location>
</feature>
<feature type="transmembrane region" description="Helical" evidence="1">
    <location>
        <begin position="108"/>
        <end position="126"/>
    </location>
</feature>
<gene>
    <name evidence="2" type="ORF">AAT16_02025</name>
    <name evidence="3" type="ORF">SAMN05216235_2121</name>
</gene>
<organism evidence="3 5">
    <name type="scientific">Salinicoccus halodurans</name>
    <dbReference type="NCBI Taxonomy" id="407035"/>
    <lineage>
        <taxon>Bacteria</taxon>
        <taxon>Bacillati</taxon>
        <taxon>Bacillota</taxon>
        <taxon>Bacilli</taxon>
        <taxon>Bacillales</taxon>
        <taxon>Staphylococcaceae</taxon>
        <taxon>Salinicoccus</taxon>
    </lineage>
</organism>
<dbReference type="OrthoDB" id="2388965at2"/>
<dbReference type="RefSeq" id="WP_046789290.1">
    <property type="nucleotide sequence ID" value="NZ_CP011366.1"/>
</dbReference>
<dbReference type="EMBL" id="CP011366">
    <property type="protein sequence ID" value="AKG73098.1"/>
    <property type="molecule type" value="Genomic_DNA"/>
</dbReference>
<reference evidence="2 4" key="1">
    <citation type="journal article" date="2015" name="Int. J. Syst. Evol. Microbiol.">
        <title>Complete genome sequence of Salinicoccus halodurans H3B36, isolated from the Qaidam Basin in China.</title>
        <authorList>
            <person name="Jiang K."/>
            <person name="Xue Y."/>
            <person name="Ma Y."/>
        </authorList>
    </citation>
    <scope>NUCLEOTIDE SEQUENCE [LARGE SCALE GENOMIC DNA]</scope>
    <source>
        <strain evidence="2 4">H3B36</strain>
    </source>
</reference>
<dbReference type="Proteomes" id="UP000034029">
    <property type="component" value="Chromosome"/>
</dbReference>
<feature type="transmembrane region" description="Helical" evidence="1">
    <location>
        <begin position="161"/>
        <end position="184"/>
    </location>
</feature>
<dbReference type="EMBL" id="FOTB01000004">
    <property type="protein sequence ID" value="SFK85500.1"/>
    <property type="molecule type" value="Genomic_DNA"/>
</dbReference>
<reference evidence="4" key="2">
    <citation type="submission" date="2015-04" db="EMBL/GenBank/DDBJ databases">
        <title>Complete genome sequence of Salinicoccus halodurans strain H3B36, isolated from the Qaidam basin of China.</title>
        <authorList>
            <person name="Ma Y."/>
            <person name="Jiang K."/>
            <person name="Xue Y."/>
        </authorList>
    </citation>
    <scope>NUCLEOTIDE SEQUENCE [LARGE SCALE GENOMIC DNA]</scope>
    <source>
        <strain evidence="4">H3B36</strain>
    </source>
</reference>
<protein>
    <submittedName>
        <fullName evidence="3">Uncharacterized protein</fullName>
    </submittedName>
</protein>
<evidence type="ECO:0000313" key="5">
    <source>
        <dbReference type="Proteomes" id="UP000183090"/>
    </source>
</evidence>
<feature type="transmembrane region" description="Helical" evidence="1">
    <location>
        <begin position="44"/>
        <end position="63"/>
    </location>
</feature>
<evidence type="ECO:0000256" key="1">
    <source>
        <dbReference type="SAM" id="Phobius"/>
    </source>
</evidence>
<keyword evidence="1" id="KW-0472">Membrane</keyword>
<proteinExistence type="predicted"/>
<keyword evidence="4" id="KW-1185">Reference proteome</keyword>
<evidence type="ECO:0000313" key="2">
    <source>
        <dbReference type="EMBL" id="AKG73098.1"/>
    </source>
</evidence>